<protein>
    <submittedName>
        <fullName evidence="1">Uncharacterized protein</fullName>
    </submittedName>
</protein>
<proteinExistence type="predicted"/>
<sequence length="76" mass="9160">MLREPCPAPWIYWKMKQVLTKVMKKKDDEYVATSDTELDAKLEVNVRTLNCFSCWKTCLPQDKRMLLYTKFYFKSI</sequence>
<organism evidence="1 2">
    <name type="scientific">Apteryx owenii</name>
    <name type="common">Little spotted kiwi</name>
    <dbReference type="NCBI Taxonomy" id="8824"/>
    <lineage>
        <taxon>Eukaryota</taxon>
        <taxon>Metazoa</taxon>
        <taxon>Chordata</taxon>
        <taxon>Craniata</taxon>
        <taxon>Vertebrata</taxon>
        <taxon>Euteleostomi</taxon>
        <taxon>Archelosauria</taxon>
        <taxon>Archosauria</taxon>
        <taxon>Dinosauria</taxon>
        <taxon>Saurischia</taxon>
        <taxon>Theropoda</taxon>
        <taxon>Coelurosauria</taxon>
        <taxon>Aves</taxon>
        <taxon>Palaeognathae</taxon>
        <taxon>Apterygiformes</taxon>
        <taxon>Apterygidae</taxon>
        <taxon>Apteryx</taxon>
    </lineage>
</organism>
<keyword evidence="2" id="KW-1185">Reference proteome</keyword>
<evidence type="ECO:0000313" key="2">
    <source>
        <dbReference type="Proteomes" id="UP000694424"/>
    </source>
</evidence>
<dbReference type="Proteomes" id="UP000694424">
    <property type="component" value="Unplaced"/>
</dbReference>
<reference evidence="1" key="2">
    <citation type="submission" date="2025-09" db="UniProtKB">
        <authorList>
            <consortium name="Ensembl"/>
        </authorList>
    </citation>
    <scope>IDENTIFICATION</scope>
</reference>
<accession>A0A8B9QI38</accession>
<dbReference type="Ensembl" id="ENSAOWT00000031131.1">
    <property type="protein sequence ID" value="ENSAOWP00000027469.1"/>
    <property type="gene ID" value="ENSAOWG00000018517.1"/>
</dbReference>
<reference evidence="1" key="1">
    <citation type="submission" date="2025-08" db="UniProtKB">
        <authorList>
            <consortium name="Ensembl"/>
        </authorList>
    </citation>
    <scope>IDENTIFICATION</scope>
</reference>
<name>A0A8B9QI38_APTOW</name>
<evidence type="ECO:0000313" key="1">
    <source>
        <dbReference type="Ensembl" id="ENSAOWP00000027469.1"/>
    </source>
</evidence>
<dbReference type="AlphaFoldDB" id="A0A8B9QI38"/>